<evidence type="ECO:0000313" key="1">
    <source>
        <dbReference type="Proteomes" id="UP000887565"/>
    </source>
</evidence>
<proteinExistence type="predicted"/>
<dbReference type="Proteomes" id="UP000887565">
    <property type="component" value="Unplaced"/>
</dbReference>
<dbReference type="WBParaSite" id="nRc.2.0.1.t21540-RA">
    <property type="protein sequence ID" value="nRc.2.0.1.t21540-RA"/>
    <property type="gene ID" value="nRc.2.0.1.g21540"/>
</dbReference>
<keyword evidence="1" id="KW-1185">Reference proteome</keyword>
<reference evidence="2" key="1">
    <citation type="submission" date="2022-11" db="UniProtKB">
        <authorList>
            <consortium name="WormBaseParasite"/>
        </authorList>
    </citation>
    <scope>IDENTIFICATION</scope>
</reference>
<protein>
    <submittedName>
        <fullName evidence="2">Uncharacterized protein</fullName>
    </submittedName>
</protein>
<evidence type="ECO:0000313" key="2">
    <source>
        <dbReference type="WBParaSite" id="nRc.2.0.1.t21540-RA"/>
    </source>
</evidence>
<name>A0A915J5Y1_ROMCU</name>
<accession>A0A915J5Y1</accession>
<sequence length="83" mass="9637">LGNPEKFKISIEIKLDIKKYKAKIFKDGSEEACSYLCDDVKQTSNKNLGVVCTSTTNCMKSRFKMDLKETTFRNRMLLLRHNK</sequence>
<dbReference type="AlphaFoldDB" id="A0A915J5Y1"/>
<organism evidence="1 2">
    <name type="scientific">Romanomermis culicivorax</name>
    <name type="common">Nematode worm</name>
    <dbReference type="NCBI Taxonomy" id="13658"/>
    <lineage>
        <taxon>Eukaryota</taxon>
        <taxon>Metazoa</taxon>
        <taxon>Ecdysozoa</taxon>
        <taxon>Nematoda</taxon>
        <taxon>Enoplea</taxon>
        <taxon>Dorylaimia</taxon>
        <taxon>Mermithida</taxon>
        <taxon>Mermithoidea</taxon>
        <taxon>Mermithidae</taxon>
        <taxon>Romanomermis</taxon>
    </lineage>
</organism>